<name>B3EJZ8_CHLPB</name>
<proteinExistence type="predicted"/>
<dbReference type="InterPro" id="IPR012903">
    <property type="entry name" value="Nif11"/>
</dbReference>
<reference evidence="2" key="1">
    <citation type="submission" date="2008-06" db="EMBL/GenBank/DDBJ databases">
        <title>Complete sequence of Chlorobium phaeobacteroides BS1.</title>
        <authorList>
            <consortium name="US DOE Joint Genome Institute"/>
            <person name="Lucas S."/>
            <person name="Copeland A."/>
            <person name="Lapidus A."/>
            <person name="Glavina del Rio T."/>
            <person name="Dalin E."/>
            <person name="Tice H."/>
            <person name="Bruce D."/>
            <person name="Goodwin L."/>
            <person name="Pitluck S."/>
            <person name="Schmutz J."/>
            <person name="Larimer F."/>
            <person name="Land M."/>
            <person name="Hauser L."/>
            <person name="Kyrpides N."/>
            <person name="Ovchinnikova G."/>
            <person name="Li T."/>
            <person name="Liu Z."/>
            <person name="Zhao F."/>
            <person name="Overmann J."/>
            <person name="Bryant D.A."/>
            <person name="Richardson P."/>
        </authorList>
    </citation>
    <scope>NUCLEOTIDE SEQUENCE [LARGE SCALE GENOMIC DNA]</scope>
    <source>
        <strain evidence="2">BS1</strain>
    </source>
</reference>
<dbReference type="Pfam" id="PF07862">
    <property type="entry name" value="Nif11"/>
    <property type="match status" value="1"/>
</dbReference>
<dbReference type="InterPro" id="IPR022516">
    <property type="entry name" value="CHP03798_Ocin"/>
</dbReference>
<accession>B3EJZ8</accession>
<dbReference type="NCBIfam" id="TIGR03798">
    <property type="entry name" value="leader_Nif11"/>
    <property type="match status" value="1"/>
</dbReference>
<evidence type="ECO:0000259" key="1">
    <source>
        <dbReference type="Pfam" id="PF07862"/>
    </source>
</evidence>
<organism evidence="2">
    <name type="scientific">Chlorobium phaeobacteroides (strain BS1)</name>
    <dbReference type="NCBI Taxonomy" id="331678"/>
    <lineage>
        <taxon>Bacteria</taxon>
        <taxon>Pseudomonadati</taxon>
        <taxon>Chlorobiota</taxon>
        <taxon>Chlorobiia</taxon>
        <taxon>Chlorobiales</taxon>
        <taxon>Chlorobiaceae</taxon>
        <taxon>Chlorobium/Pelodictyon group</taxon>
        <taxon>Chlorobium</taxon>
    </lineage>
</organism>
<dbReference type="STRING" id="331678.Cphamn1_0083"/>
<feature type="domain" description="Nif11" evidence="1">
    <location>
        <begin position="1"/>
        <end position="48"/>
    </location>
</feature>
<dbReference type="OrthoDB" id="595228at2"/>
<sequence length="73" mass="8513">MSLDDARLFIDRVRSDDDFSTRLSQTETIENRLRIARVEGFEFTIEEFENALVYYGGELMNPRLARLIHSDTG</sequence>
<dbReference type="HOGENOM" id="CLU_2697894_0_0_10"/>
<protein>
    <recommendedName>
        <fullName evidence="1">Nif11 domain-containing protein</fullName>
    </recommendedName>
</protein>
<dbReference type="AlphaFoldDB" id="B3EJZ8"/>
<dbReference type="EMBL" id="CP001101">
    <property type="protein sequence ID" value="ACE03066.1"/>
    <property type="molecule type" value="Genomic_DNA"/>
</dbReference>
<evidence type="ECO:0000313" key="2">
    <source>
        <dbReference type="EMBL" id="ACE03066.1"/>
    </source>
</evidence>
<dbReference type="KEGG" id="cpb:Cphamn1_0083"/>
<gene>
    <name evidence="2" type="ordered locus">Cphamn1_0083</name>
</gene>